<dbReference type="InterPro" id="IPR029515">
    <property type="entry name" value="Liprin"/>
</dbReference>
<dbReference type="InterPro" id="IPR037622">
    <property type="entry name" value="LIP-1_SAM_3"/>
</dbReference>
<keyword evidence="24" id="KW-0168">Coated pit</keyword>
<evidence type="ECO:0000259" key="33">
    <source>
        <dbReference type="PROSITE" id="PS51034"/>
    </source>
</evidence>
<dbReference type="FunFam" id="1.10.150.50:FF:000003">
    <property type="entry name" value="liprin-alpha-2 isoform X1"/>
    <property type="match status" value="1"/>
</dbReference>
<name>A0AAV6Q8B0_SOLSE</name>
<evidence type="ECO:0000256" key="26">
    <source>
        <dbReference type="ARBA" id="ARBA00023273"/>
    </source>
</evidence>
<dbReference type="InterPro" id="IPR037621">
    <property type="entry name" value="LIP-1_SAM_2"/>
</dbReference>
<evidence type="ECO:0000256" key="25">
    <source>
        <dbReference type="ARBA" id="ARBA00023212"/>
    </source>
</evidence>
<evidence type="ECO:0000256" key="22">
    <source>
        <dbReference type="ARBA" id="ARBA00023054"/>
    </source>
</evidence>
<dbReference type="CDD" id="cd09565">
    <property type="entry name" value="SAM_liprin-alpha1_2_3_4_repeat2"/>
    <property type="match status" value="1"/>
</dbReference>
<protein>
    <submittedName>
        <fullName evidence="34">Liprin-alpha-1 isoform X12</fullName>
    </submittedName>
</protein>
<keyword evidence="22 28" id="KW-0175">Coiled coil</keyword>
<gene>
    <name evidence="34" type="ORF">JOB18_041860</name>
</gene>
<proteinExistence type="inferred from homology"/>
<keyword evidence="15" id="KW-0963">Cytoplasm</keyword>
<evidence type="ECO:0000256" key="5">
    <source>
        <dbReference type="ARBA" id="ARBA00004246"/>
    </source>
</evidence>
<evidence type="ECO:0000256" key="3">
    <source>
        <dbReference type="ARBA" id="ARBA00004240"/>
    </source>
</evidence>
<evidence type="ECO:0000259" key="31">
    <source>
        <dbReference type="PROSITE" id="PS50002"/>
    </source>
</evidence>
<dbReference type="CDD" id="cd11959">
    <property type="entry name" value="SH3_Cortactin"/>
    <property type="match status" value="1"/>
</dbReference>
<feature type="domain" description="SAM" evidence="32">
    <location>
        <begin position="1858"/>
        <end position="1924"/>
    </location>
</feature>
<evidence type="ECO:0000313" key="34">
    <source>
        <dbReference type="EMBL" id="KAG7483174.1"/>
    </source>
</evidence>
<dbReference type="InterPro" id="IPR003134">
    <property type="entry name" value="Hs1_Cortactin"/>
</dbReference>
<dbReference type="GO" id="GO:0005783">
    <property type="term" value="C:endoplasmic reticulum"/>
    <property type="evidence" value="ECO:0007669"/>
    <property type="project" value="UniProtKB-SubCell"/>
</dbReference>
<keyword evidence="35" id="KW-1185">Reference proteome</keyword>
<feature type="compositionally biased region" description="Polar residues" evidence="29">
    <location>
        <begin position="1193"/>
        <end position="1216"/>
    </location>
</feature>
<dbReference type="GO" id="GO:0005938">
    <property type="term" value="C:cell cortex"/>
    <property type="evidence" value="ECO:0007669"/>
    <property type="project" value="UniProtKB-SubCell"/>
</dbReference>
<evidence type="ECO:0000256" key="21">
    <source>
        <dbReference type="ARBA" id="ARBA00023018"/>
    </source>
</evidence>
<feature type="region of interest" description="Disordered" evidence="29">
    <location>
        <begin position="1756"/>
        <end position="1837"/>
    </location>
</feature>
<dbReference type="Proteomes" id="UP000693946">
    <property type="component" value="Linkage Group LG7"/>
</dbReference>
<dbReference type="Pfam" id="PF00100">
    <property type="entry name" value="Zona_pellucida"/>
    <property type="match status" value="2"/>
</dbReference>
<feature type="compositionally biased region" description="Low complexity" evidence="29">
    <location>
        <begin position="2661"/>
        <end position="2673"/>
    </location>
</feature>
<evidence type="ECO:0000256" key="13">
    <source>
        <dbReference type="ARBA" id="ARBA00022443"/>
    </source>
</evidence>
<dbReference type="InterPro" id="IPR057892">
    <property type="entry name" value="LIP-1_CC2"/>
</dbReference>
<feature type="coiled-coil region" evidence="28">
    <location>
        <begin position="1608"/>
        <end position="1642"/>
    </location>
</feature>
<keyword evidence="14" id="KW-1003">Cell membrane</keyword>
<dbReference type="SMART" id="SM00241">
    <property type="entry name" value="ZP"/>
    <property type="match status" value="2"/>
</dbReference>
<reference evidence="34 35" key="1">
    <citation type="journal article" date="2021" name="Sci. Rep.">
        <title>Chromosome anchoring in Senegalese sole (Solea senegalensis) reveals sex-associated markers and genome rearrangements in flatfish.</title>
        <authorList>
            <person name="Guerrero-Cozar I."/>
            <person name="Gomez-Garrido J."/>
            <person name="Berbel C."/>
            <person name="Martinez-Blanch J.F."/>
            <person name="Alioto T."/>
            <person name="Claros M.G."/>
            <person name="Gagnaire P.A."/>
            <person name="Manchado M."/>
        </authorList>
    </citation>
    <scope>NUCLEOTIDE SEQUENCE [LARGE SCALE GENOMIC DNA]</scope>
    <source>
        <strain evidence="34">Sse05_10M</strain>
    </source>
</reference>
<organism evidence="34 35">
    <name type="scientific">Solea senegalensis</name>
    <name type="common">Senegalese sole</name>
    <dbReference type="NCBI Taxonomy" id="28829"/>
    <lineage>
        <taxon>Eukaryota</taxon>
        <taxon>Metazoa</taxon>
        <taxon>Chordata</taxon>
        <taxon>Craniata</taxon>
        <taxon>Vertebrata</taxon>
        <taxon>Euteleostomi</taxon>
        <taxon>Actinopterygii</taxon>
        <taxon>Neopterygii</taxon>
        <taxon>Teleostei</taxon>
        <taxon>Neoteleostei</taxon>
        <taxon>Acanthomorphata</taxon>
        <taxon>Carangaria</taxon>
        <taxon>Pleuronectiformes</taxon>
        <taxon>Pleuronectoidei</taxon>
        <taxon>Soleidae</taxon>
        <taxon>Solea</taxon>
    </lineage>
</organism>
<dbReference type="GO" id="GO:0006897">
    <property type="term" value="P:endocytosis"/>
    <property type="evidence" value="ECO:0007669"/>
    <property type="project" value="UniProtKB-KW"/>
</dbReference>
<evidence type="ECO:0000256" key="28">
    <source>
        <dbReference type="SAM" id="Coils"/>
    </source>
</evidence>
<dbReference type="Pfam" id="PF14604">
    <property type="entry name" value="SH3_9"/>
    <property type="match status" value="1"/>
</dbReference>
<dbReference type="InterPro" id="IPR001660">
    <property type="entry name" value="SAM"/>
</dbReference>
<evidence type="ECO:0000256" key="27">
    <source>
        <dbReference type="PROSITE-ProRule" id="PRU00192"/>
    </source>
</evidence>
<evidence type="ECO:0000256" key="9">
    <source>
        <dbReference type="ARBA" id="ARBA00004544"/>
    </source>
</evidence>
<dbReference type="GO" id="GO:0002102">
    <property type="term" value="C:podosome"/>
    <property type="evidence" value="ECO:0007669"/>
    <property type="project" value="UniProtKB-SubCell"/>
</dbReference>
<feature type="transmembrane region" description="Helical" evidence="30">
    <location>
        <begin position="939"/>
        <end position="961"/>
    </location>
</feature>
<evidence type="ECO:0000256" key="16">
    <source>
        <dbReference type="ARBA" id="ARBA00022553"/>
    </source>
</evidence>
<feature type="compositionally biased region" description="Basic and acidic residues" evidence="29">
    <location>
        <begin position="2561"/>
        <end position="2604"/>
    </location>
</feature>
<dbReference type="GO" id="GO:0005905">
    <property type="term" value="C:clathrin-coated pit"/>
    <property type="evidence" value="ECO:0007669"/>
    <property type="project" value="UniProtKB-SubCell"/>
</dbReference>
<feature type="compositionally biased region" description="Basic and acidic residues" evidence="29">
    <location>
        <begin position="1734"/>
        <end position="1743"/>
    </location>
</feature>
<dbReference type="Pfam" id="PF02218">
    <property type="entry name" value="HS1_rep"/>
    <property type="match status" value="6"/>
</dbReference>
<evidence type="ECO:0000256" key="12">
    <source>
        <dbReference type="ARBA" id="ARBA00007026"/>
    </source>
</evidence>
<dbReference type="FunFam" id="2.60.40.3210:FF:000013">
    <property type="entry name" value="Uncharacterized protein"/>
    <property type="match status" value="1"/>
</dbReference>
<comment type="caution">
    <text evidence="34">The sequence shown here is derived from an EMBL/GenBank/DDBJ whole genome shotgun (WGS) entry which is preliminary data.</text>
</comment>
<dbReference type="InterPro" id="IPR001507">
    <property type="entry name" value="ZP_dom"/>
</dbReference>
<keyword evidence="25" id="KW-0206">Cytoskeleton</keyword>
<dbReference type="Pfam" id="PF25526">
    <property type="entry name" value="LIP-1"/>
    <property type="match status" value="1"/>
</dbReference>
<dbReference type="PANTHER" id="PTHR12587:SF15">
    <property type="entry name" value="LIPRIN-ALPHA-1"/>
    <property type="match status" value="1"/>
</dbReference>
<keyword evidence="30" id="KW-0812">Transmembrane</keyword>
<dbReference type="EMBL" id="JAGKHQ010000019">
    <property type="protein sequence ID" value="KAG7483174.1"/>
    <property type="molecule type" value="Genomic_DNA"/>
</dbReference>
<feature type="compositionally biased region" description="Low complexity" evidence="29">
    <location>
        <begin position="1759"/>
        <end position="1773"/>
    </location>
</feature>
<dbReference type="Pfam" id="PF00536">
    <property type="entry name" value="SAM_1"/>
    <property type="match status" value="1"/>
</dbReference>
<feature type="coiled-coil region" evidence="28">
    <location>
        <begin position="1464"/>
        <end position="1491"/>
    </location>
</feature>
<evidence type="ECO:0000256" key="29">
    <source>
        <dbReference type="SAM" id="MobiDB-lite"/>
    </source>
</evidence>
<evidence type="ECO:0000256" key="20">
    <source>
        <dbReference type="ARBA" id="ARBA00022949"/>
    </source>
</evidence>
<dbReference type="FunFam" id="2.30.30.40:FF:000087">
    <property type="entry name" value="Src substrate cortactin"/>
    <property type="match status" value="1"/>
</dbReference>
<keyword evidence="30" id="KW-1133">Transmembrane helix</keyword>
<evidence type="ECO:0000256" key="1">
    <source>
        <dbReference type="ARBA" id="ARBA00004188"/>
    </source>
</evidence>
<keyword evidence="17" id="KW-0254">Endocytosis</keyword>
<keyword evidence="13 27" id="KW-0728">SH3 domain</keyword>
<keyword evidence="21" id="KW-0770">Synapse</keyword>
<comment type="subcellular location">
    <subcellularLocation>
        <location evidence="5">Cell junction</location>
        <location evidence="5">Focal adhesion</location>
    </subcellularLocation>
    <subcellularLocation>
        <location evidence="2">Cell membrane</location>
    </subcellularLocation>
    <subcellularLocation>
        <location evidence="6">Cell projection</location>
        <location evidence="6">Dendrite</location>
    </subcellularLocation>
    <subcellularLocation>
        <location evidence="10">Cell projection</location>
        <location evidence="10">Dendritic spine</location>
    </subcellularLocation>
    <subcellularLocation>
        <location evidence="8">Cell projection</location>
        <location evidence="8">Lamellipodium</location>
    </subcellularLocation>
    <subcellularLocation>
        <location evidence="1">Cell projection</location>
        <location evidence="1">Podosome</location>
    </subcellularLocation>
    <subcellularLocation>
        <location evidence="7">Cell projection</location>
        <location evidence="7">Ruffle</location>
    </subcellularLocation>
    <subcellularLocation>
        <location evidence="9">Cytoplasm</location>
        <location evidence="9">Cell cortex</location>
    </subcellularLocation>
    <subcellularLocation>
        <location evidence="4">Cytoplasm</location>
        <location evidence="4">Cytoskeleton</location>
    </subcellularLocation>
    <subcellularLocation>
        <location evidence="3">Endoplasmic reticulum</location>
    </subcellularLocation>
    <subcellularLocation>
        <location evidence="11">Membrane</location>
        <location evidence="11">Clathrin-coated pit</location>
    </subcellularLocation>
</comment>
<evidence type="ECO:0000256" key="30">
    <source>
        <dbReference type="SAM" id="Phobius"/>
    </source>
</evidence>
<feature type="domain" description="SAM" evidence="32">
    <location>
        <begin position="2031"/>
        <end position="2100"/>
    </location>
</feature>
<dbReference type="SMART" id="SM00326">
    <property type="entry name" value="SH3"/>
    <property type="match status" value="1"/>
</dbReference>
<feature type="domain" description="ZP" evidence="33">
    <location>
        <begin position="138"/>
        <end position="389"/>
    </location>
</feature>
<feature type="compositionally biased region" description="Gly residues" evidence="29">
    <location>
        <begin position="984"/>
        <end position="995"/>
    </location>
</feature>
<dbReference type="Pfam" id="PF23344">
    <property type="entry name" value="ZP-N"/>
    <property type="match status" value="2"/>
</dbReference>
<feature type="compositionally biased region" description="Pro residues" evidence="29">
    <location>
        <begin position="2606"/>
        <end position="2624"/>
    </location>
</feature>
<dbReference type="SMART" id="SM00454">
    <property type="entry name" value="SAM"/>
    <property type="match status" value="3"/>
</dbReference>
<keyword evidence="20" id="KW-0965">Cell junction</keyword>
<dbReference type="GO" id="GO:0043197">
    <property type="term" value="C:dendritic spine"/>
    <property type="evidence" value="ECO:0007669"/>
    <property type="project" value="UniProtKB-SubCell"/>
</dbReference>
<evidence type="ECO:0000256" key="4">
    <source>
        <dbReference type="ARBA" id="ARBA00004245"/>
    </source>
</evidence>
<feature type="coiled-coil region" evidence="28">
    <location>
        <begin position="1062"/>
        <end position="1103"/>
    </location>
</feature>
<dbReference type="GO" id="GO:0048786">
    <property type="term" value="C:presynaptic active zone"/>
    <property type="evidence" value="ECO:0007669"/>
    <property type="project" value="TreeGrafter"/>
</dbReference>
<comment type="similarity">
    <text evidence="12">Belongs to the liprin family. Liprin-alpha subfamily.</text>
</comment>
<evidence type="ECO:0000259" key="32">
    <source>
        <dbReference type="PROSITE" id="PS50105"/>
    </source>
</evidence>
<evidence type="ECO:0000256" key="10">
    <source>
        <dbReference type="ARBA" id="ARBA00004552"/>
    </source>
</evidence>
<keyword evidence="18" id="KW-0677">Repeat</keyword>
<feature type="region of interest" description="Disordered" evidence="29">
    <location>
        <begin position="1660"/>
        <end position="1743"/>
    </location>
</feature>
<evidence type="ECO:0000256" key="6">
    <source>
        <dbReference type="ARBA" id="ARBA00004279"/>
    </source>
</evidence>
<sequence length="2739" mass="308233">MASPVSLSKLPLQFSVIVDYAAPSCEEGVYLPKFVNPTPANGARVQAEVNKEVEIRVKAQVRYGSIQNIFVSGPMNINKHNNAQNEFVIKWTPLQSDLGDHYPICFAVDAVFGSRIFQSEMRCVLVGVSTTQVKSHVICTETTMTVMVEKASFPRLHQDHLRLSDPTNTVCSLQTHSNSTHVIGVFPLNACGTQIEEDNDNLYFKNEITPFDDSRDLITRKHLLEVQFYCQYPKRGNVTLGFLAHRNNVTVWDKGFGTFTYQFEFYPDNQFQTMIDPNSYPLEYDLGSRIYMQIEATSSVNNTELFVESCKASPYDNPNYSQTYSIIENGCKVDPTVVIHPSSDDKEFQFSIEAFKFIGLHDQVYISCSLMMCEAGNPSTRCSQGCIAPQSKRRKRDAIIQSANHFVSQGPLRLRRSAESREATGTWNLNLNLVFIAGCLLAAVGMVCGVVIYKAKVSKDSCMLHYNSTTHHSSVFGFEMVVEDFPKNHISLTYSDRSRRSVTPLNLIHPAPLSKLPLQFSVLVENSAPSCQEGVYLPQFVNPTPANGARVQAVLNKEMEIIVKAQVSMGSIQAIHVSGPMNISKHTNAHNEFVIKWTPLHNNLGDHYPICFVVDALHQSRVYQSEMRCVLVDITETQVESHVICTETTMTVMVEKASFPRLHQDHLRLSDPTNTVCSLQTHSNSTHVIGVFPLNACGTQIEEDNDFLYFKNEITPFDNSADVITRKHQLEVQFYCQYPKRGNVTQGFLAHRTNVTVWDKGFGTFTYQFEFYPDNQFNAMIDPISYPLEYDLGSRIYMQIEATSSVSNTELFVESCKASPYDNPNYSQTYSIIENGCKVDPTVVIHPSTDVKEFKFSIEAFKFIGLHDQVYISCSLMMCEAGNSNTRCSQGCINSTSPAKRRKRGAIIQSAHHFVSQGPLRLHRSAESHKATGTWNLNLNLVFIVGCLLAAVGMVCGVALYKAKMSKSFKMMCEVMPTISEAEGPGGGGGSGHRGSGSPLQSDSEGHFESLMVSMLEERDRLLETLRETQENLGLTQGKLHEVSHERDSLQRQLNTALPQEFAALTKEVNLCREQLLEKEEEIAELKAERNNTRLLLEHLECLVSRHERSLRMTVVKRQAQSPAGVSSEVEVLKALKSLFEHHKALDEKVRERLRVALERCSMLEEQLTMSHKELVYLREQSSLKRGLADGTSEVNHNCENTPSTNGKRSSDGSLSQEDELRFGKVGELQDVVDRQSADLGQMKERMAAMVSRINELEEDLDTARKDLIKSEDMNTRLQRDLRESVAQKEDMEERITTLEKRYLAAQREATSVHDLNDKLENEVANKDSLYRQTEDRNRQLQEKLELAEQKLQQTIRKAETLPEVEAELAQRVAALTKAEERHGNVEERLRQLEAQLEEKNQELLRARQREKMNEEHNKRLSETVDKLLSESNERLQLHLKERMSALEDKNALIRELDHTKKLIEESHHEKEQLLIQIETMRAENEQGRSRSNSLLHGRSQLDSTPDFRYPVSASSLMDSNSDHYGSALVLRRPQKGRVAALRDEPSKVQTLNEQEWERMQQANVLANVAQAFESDMDASDLEEDRETIFSSVDLLSPGGQADAQTLALMLQEQLDAINNEIRMIQEEKENTAIRAEEIECRVGSGDSLGARFRSMGSIPPTLCGGSSLGGSPPGSGHSTPRRIPRSPNRELDRMGVMTLPSDLRKHRRKSAQDDKATIHCETSPPTTPRSMRLNRDAGHAASQEDIRDFRALAGLQDGQGSNPSSSNSSQDSLNKAAKKKSIKSSIGRLFGKKEKGRPSVPGKESPGLAGTPEAENSPKDGLGMGTLGGPAEKNRKLQKKHELLEEARMQGLPFAQWDGPTVVVWLELWVGMPAWYVAACRANVKSGAIMSALSDTEIQREIGISNPLHRLKLRLAIQEIMSLTSPSAPPTSRTTLAYGDMNHEWIGNEWLPSLGLPQYRSYFMESLVDARMLDHLTKKDLRGQLKMVDSFHRNSFQCGVMCLRRLNYDRKELERKREESQLEMRDVLVWSNERLISWVQAIGLKEYSSNLYESGVHGALLALDETFDYNTLALLLQIPTQNTQARATLEREFNSLMAIGTERRVEEDDDKNFRRAPSWRKKFRPKDMRGVSLAAAARHLPPHSQRGVQWMEVSLYRGWTLPQSGPTLVNTMFILIISIGQRMCEYQTNCWSCRTVSQTCQHCESPITCEITAVDPGAEHVDRAEDQIHLFPSRSFVCRGRSGSLKMWKAAAGQSIKVDVDDGGDDWETDPDFENDVSEKEQRWGAKTVSGSGHQEHIDIHRLRETVSTEHTSLKQKELETMPKASHGYGGRFGVQQDRMDKSAVGHEYQSKLSKHCSQTDTSKGFGGKYGVQSDRVDQSALGFEYAGKTEKHASQKDYSSGFGGRYGVQTDRVDQSAVGFDYQGKTEKHESQKDYSKGFGGKFGVEMDKVDKSAVGFEYQGKTERHESQKDYVKGFGGKFGVQTDRQDKSALGWDHQEKLQLHESQKDYSKGFGGKFGVQNDRMDKSAGTFEDVEKPTSSYQKTKPVEAAGSSTGSIKARFENISKQKEEEDRKRAEEERARRQAKEKQEQEEARRKIEETPKAPSPAPAASPSPAPSPTPPVQHHVTEEATFNAAAENGEQLYEEPQSRYEPPQEDLYQTPEEPAAATEEQQYEYGEDLGVTAVALYDYQAAGDDEISFDPDDIITNIEMIDEGWWRGVCRGSYGLFPANYVEVRQ</sequence>
<keyword evidence="23 30" id="KW-0472">Membrane</keyword>
<feature type="region of interest" description="Disordered" evidence="29">
    <location>
        <begin position="2505"/>
        <end position="2674"/>
    </location>
</feature>
<dbReference type="GO" id="GO:0001726">
    <property type="term" value="C:ruffle"/>
    <property type="evidence" value="ECO:0007669"/>
    <property type="project" value="UniProtKB-SubCell"/>
</dbReference>
<feature type="coiled-coil region" evidence="28">
    <location>
        <begin position="1240"/>
        <end position="1414"/>
    </location>
</feature>
<evidence type="ECO:0000256" key="2">
    <source>
        <dbReference type="ARBA" id="ARBA00004236"/>
    </source>
</evidence>
<dbReference type="PROSITE" id="PS51034">
    <property type="entry name" value="ZP_2"/>
    <property type="match status" value="2"/>
</dbReference>
<keyword evidence="26" id="KW-0966">Cell projection</keyword>
<evidence type="ECO:0000256" key="24">
    <source>
        <dbReference type="ARBA" id="ARBA00023176"/>
    </source>
</evidence>
<dbReference type="GO" id="GO:0005925">
    <property type="term" value="C:focal adhesion"/>
    <property type="evidence" value="ECO:0007669"/>
    <property type="project" value="UniProtKB-SubCell"/>
</dbReference>
<feature type="region of interest" description="Disordered" evidence="29">
    <location>
        <begin position="982"/>
        <end position="1004"/>
    </location>
</feature>
<dbReference type="GO" id="GO:0030027">
    <property type="term" value="C:lamellipodium"/>
    <property type="evidence" value="ECO:0007669"/>
    <property type="project" value="UniProtKB-SubCell"/>
</dbReference>
<feature type="region of interest" description="Disordered" evidence="29">
    <location>
        <begin position="1188"/>
        <end position="1217"/>
    </location>
</feature>
<evidence type="ECO:0000256" key="15">
    <source>
        <dbReference type="ARBA" id="ARBA00022490"/>
    </source>
</evidence>
<evidence type="ECO:0000256" key="17">
    <source>
        <dbReference type="ARBA" id="ARBA00022583"/>
    </source>
</evidence>
<feature type="domain" description="SH3" evidence="31">
    <location>
        <begin position="2681"/>
        <end position="2739"/>
    </location>
</feature>
<feature type="region of interest" description="Disordered" evidence="29">
    <location>
        <begin position="2276"/>
        <end position="2297"/>
    </location>
</feature>
<dbReference type="PROSITE" id="PS50105">
    <property type="entry name" value="SAM_DOMAIN"/>
    <property type="match status" value="3"/>
</dbReference>
<dbReference type="FunFam" id="1.10.150.50:FF:000004">
    <property type="entry name" value="PTPRF interacting protein alpha 1"/>
    <property type="match status" value="1"/>
</dbReference>
<evidence type="ECO:0000256" key="18">
    <source>
        <dbReference type="ARBA" id="ARBA00022737"/>
    </source>
</evidence>
<dbReference type="GO" id="GO:0050808">
    <property type="term" value="P:synapse organization"/>
    <property type="evidence" value="ECO:0007669"/>
    <property type="project" value="TreeGrafter"/>
</dbReference>
<dbReference type="Pfam" id="PF07647">
    <property type="entry name" value="SAM_2"/>
    <property type="match status" value="1"/>
</dbReference>
<dbReference type="InterPro" id="IPR001452">
    <property type="entry name" value="SH3_domain"/>
</dbReference>
<feature type="transmembrane region" description="Helical" evidence="30">
    <location>
        <begin position="433"/>
        <end position="453"/>
    </location>
</feature>
<dbReference type="PROSITE" id="PS50002">
    <property type="entry name" value="SH3"/>
    <property type="match status" value="1"/>
</dbReference>
<feature type="domain" description="ZP" evidence="33">
    <location>
        <begin position="644"/>
        <end position="895"/>
    </location>
</feature>
<dbReference type="InterPro" id="IPR055356">
    <property type="entry name" value="ZP-N"/>
</dbReference>
<dbReference type="InterPro" id="IPR055355">
    <property type="entry name" value="ZP-C"/>
</dbReference>
<evidence type="ECO:0000313" key="35">
    <source>
        <dbReference type="Proteomes" id="UP000693946"/>
    </source>
</evidence>
<dbReference type="CDD" id="cd09568">
    <property type="entry name" value="SAM_liprin-alpha1_2_3_4_repeat3"/>
    <property type="match status" value="1"/>
</dbReference>
<feature type="compositionally biased region" description="Low complexity" evidence="29">
    <location>
        <begin position="2632"/>
        <end position="2643"/>
    </location>
</feature>
<dbReference type="CDD" id="cd09562">
    <property type="entry name" value="SAM_liprin-alpha1_2_3_4_repeat1"/>
    <property type="match status" value="1"/>
</dbReference>
<evidence type="ECO:0000256" key="11">
    <source>
        <dbReference type="ARBA" id="ARBA00004600"/>
    </source>
</evidence>
<evidence type="ECO:0000256" key="14">
    <source>
        <dbReference type="ARBA" id="ARBA00022475"/>
    </source>
</evidence>
<evidence type="ECO:0000256" key="23">
    <source>
        <dbReference type="ARBA" id="ARBA00023136"/>
    </source>
</evidence>
<dbReference type="PANTHER" id="PTHR12587">
    <property type="entry name" value="LAR INTERACTING PROTEIN LIP -RELATED PROTEIN"/>
    <property type="match status" value="1"/>
</dbReference>
<evidence type="ECO:0000256" key="19">
    <source>
        <dbReference type="ARBA" id="ARBA00022824"/>
    </source>
</evidence>
<feature type="domain" description="SAM" evidence="32">
    <location>
        <begin position="1950"/>
        <end position="2007"/>
    </location>
</feature>
<keyword evidence="19" id="KW-0256">Endoplasmic reticulum</keyword>
<accession>A0AAV6Q8B0</accession>
<evidence type="ECO:0000256" key="8">
    <source>
        <dbReference type="ARBA" id="ARBA00004510"/>
    </source>
</evidence>
<evidence type="ECO:0000256" key="7">
    <source>
        <dbReference type="ARBA" id="ARBA00004466"/>
    </source>
</evidence>
<dbReference type="PROSITE" id="PS51090">
    <property type="entry name" value="CORTACTIN"/>
    <property type="match status" value="6"/>
</dbReference>
<dbReference type="InterPro" id="IPR037620">
    <property type="entry name" value="LIP-1_SAM_1"/>
</dbReference>
<dbReference type="InterPro" id="IPR035716">
    <property type="entry name" value="Cortactin_SH3"/>
</dbReference>
<keyword evidence="16" id="KW-0597">Phosphoprotein</keyword>
<dbReference type="GO" id="GO:0005886">
    <property type="term" value="C:plasma membrane"/>
    <property type="evidence" value="ECO:0007669"/>
    <property type="project" value="UniProtKB-SubCell"/>
</dbReference>